<gene>
    <name evidence="2" type="ORF">BM613_02485</name>
</gene>
<sequence>MRHLTKNRYEQESWRINQRGIFNGARRLLLLLMCLSIGLWLKPTPVFAATYHIIVTDKGFFPKKITGSFNQPVTITVCNKGTKTHNFILPAFYIYSPNLAVHCSTTVQFTPDKTGVFQFYSDAGGSKEPGLIGEIDVH</sequence>
<comment type="caution">
    <text evidence="2">The sequence shown here is derived from an EMBL/GenBank/DDBJ whole genome shotgun (WGS) entry which is preliminary data.</text>
</comment>
<accession>A0A2U3DCG0</accession>
<dbReference type="EMBL" id="MPDK01000002">
    <property type="protein sequence ID" value="PWI58958.1"/>
    <property type="molecule type" value="Genomic_DNA"/>
</dbReference>
<dbReference type="InterPro" id="IPR028096">
    <property type="entry name" value="EfeO_Cupredoxin"/>
</dbReference>
<reference evidence="2 3" key="1">
    <citation type="submission" date="2016-11" db="EMBL/GenBank/DDBJ databases">
        <title>Comparative genomics of Acidibacillus ferroxidans species.</title>
        <authorList>
            <person name="Oliveira G."/>
            <person name="Nunes G."/>
            <person name="Oliveira R."/>
            <person name="Araujo F."/>
            <person name="Salim A."/>
            <person name="Scholte L."/>
            <person name="Morais D."/>
            <person name="Nancucheo I."/>
            <person name="Johnson D.B."/>
            <person name="Grail B."/>
            <person name="Bittencourt J."/>
            <person name="Valadares R."/>
        </authorList>
    </citation>
    <scope>NUCLEOTIDE SEQUENCE [LARGE SCALE GENOMIC DNA]</scope>
    <source>
        <strain evidence="2 3">Y002</strain>
    </source>
</reference>
<dbReference type="RefSeq" id="WP_109429558.1">
    <property type="nucleotide sequence ID" value="NZ_MPDK01000002.1"/>
</dbReference>
<proteinExistence type="predicted"/>
<dbReference type="Gene3D" id="2.60.40.420">
    <property type="entry name" value="Cupredoxins - blue copper proteins"/>
    <property type="match status" value="1"/>
</dbReference>
<dbReference type="SUPFAM" id="SSF49503">
    <property type="entry name" value="Cupredoxins"/>
    <property type="match status" value="1"/>
</dbReference>
<dbReference type="Proteomes" id="UP000245380">
    <property type="component" value="Unassembled WGS sequence"/>
</dbReference>
<evidence type="ECO:0000259" key="1">
    <source>
        <dbReference type="Pfam" id="PF13473"/>
    </source>
</evidence>
<feature type="domain" description="EfeO-type cupredoxin-like" evidence="1">
    <location>
        <begin position="49"/>
        <end position="125"/>
    </location>
</feature>
<dbReference type="OrthoDB" id="2376044at2"/>
<name>A0A2U3DCG0_SULT2</name>
<evidence type="ECO:0000313" key="2">
    <source>
        <dbReference type="EMBL" id="PWI58958.1"/>
    </source>
</evidence>
<keyword evidence="3" id="KW-1185">Reference proteome</keyword>
<dbReference type="AlphaFoldDB" id="A0A2U3DCG0"/>
<dbReference type="InterPro" id="IPR008972">
    <property type="entry name" value="Cupredoxin"/>
</dbReference>
<evidence type="ECO:0000313" key="3">
    <source>
        <dbReference type="Proteomes" id="UP000245380"/>
    </source>
</evidence>
<protein>
    <recommendedName>
        <fullName evidence="1">EfeO-type cupredoxin-like domain-containing protein</fullName>
    </recommendedName>
</protein>
<organism evidence="2 3">
    <name type="scientific">Sulfoacidibacillus thermotolerans</name>
    <name type="common">Acidibacillus sulfuroxidans</name>
    <dbReference type="NCBI Taxonomy" id="1765684"/>
    <lineage>
        <taxon>Bacteria</taxon>
        <taxon>Bacillati</taxon>
        <taxon>Bacillota</taxon>
        <taxon>Bacilli</taxon>
        <taxon>Bacillales</taxon>
        <taxon>Alicyclobacillaceae</taxon>
        <taxon>Sulfoacidibacillus</taxon>
    </lineage>
</organism>
<dbReference type="Pfam" id="PF13473">
    <property type="entry name" value="Cupredoxin_1"/>
    <property type="match status" value="1"/>
</dbReference>